<feature type="transmembrane region" description="Helical" evidence="1">
    <location>
        <begin position="49"/>
        <end position="69"/>
    </location>
</feature>
<evidence type="ECO:0000256" key="1">
    <source>
        <dbReference type="SAM" id="Phobius"/>
    </source>
</evidence>
<name>A0ABQ1UUC9_9BACT</name>
<keyword evidence="1" id="KW-0812">Transmembrane</keyword>
<sequence>MKNLVTKLLTNLYPEHDGGTAMFISGLLLSAIMMTIITISDALTEGADMYEVACILMFVLLAAATYVFGKSTQE</sequence>
<evidence type="ECO:0000313" key="3">
    <source>
        <dbReference type="Proteomes" id="UP000632273"/>
    </source>
</evidence>
<keyword evidence="1" id="KW-1133">Transmembrane helix</keyword>
<dbReference type="Proteomes" id="UP000632273">
    <property type="component" value="Unassembled WGS sequence"/>
</dbReference>
<comment type="caution">
    <text evidence="2">The sequence shown here is derived from an EMBL/GenBank/DDBJ whole genome shotgun (WGS) entry which is preliminary data.</text>
</comment>
<evidence type="ECO:0000313" key="2">
    <source>
        <dbReference type="EMBL" id="GGF26390.1"/>
    </source>
</evidence>
<organism evidence="2 3">
    <name type="scientific">Hymenobacter cavernae</name>
    <dbReference type="NCBI Taxonomy" id="2044852"/>
    <lineage>
        <taxon>Bacteria</taxon>
        <taxon>Pseudomonadati</taxon>
        <taxon>Bacteroidota</taxon>
        <taxon>Cytophagia</taxon>
        <taxon>Cytophagales</taxon>
        <taxon>Hymenobacteraceae</taxon>
        <taxon>Hymenobacter</taxon>
    </lineage>
</organism>
<accession>A0ABQ1UUC9</accession>
<feature type="transmembrane region" description="Helical" evidence="1">
    <location>
        <begin position="21"/>
        <end position="43"/>
    </location>
</feature>
<reference evidence="3" key="1">
    <citation type="journal article" date="2019" name="Int. J. Syst. Evol. Microbiol.">
        <title>The Global Catalogue of Microorganisms (GCM) 10K type strain sequencing project: providing services to taxonomists for standard genome sequencing and annotation.</title>
        <authorList>
            <consortium name="The Broad Institute Genomics Platform"/>
            <consortium name="The Broad Institute Genome Sequencing Center for Infectious Disease"/>
            <person name="Wu L."/>
            <person name="Ma J."/>
        </authorList>
    </citation>
    <scope>NUCLEOTIDE SEQUENCE [LARGE SCALE GENOMIC DNA]</scope>
    <source>
        <strain evidence="3">CGMCC 1.15197</strain>
    </source>
</reference>
<protein>
    <submittedName>
        <fullName evidence="2">Uncharacterized protein</fullName>
    </submittedName>
</protein>
<keyword evidence="1" id="KW-0472">Membrane</keyword>
<keyword evidence="3" id="KW-1185">Reference proteome</keyword>
<gene>
    <name evidence="2" type="ORF">GCM10011383_42380</name>
</gene>
<proteinExistence type="predicted"/>
<dbReference type="EMBL" id="BMHT01000010">
    <property type="protein sequence ID" value="GGF26390.1"/>
    <property type="molecule type" value="Genomic_DNA"/>
</dbReference>